<gene>
    <name evidence="1" type="ORF">NPIL_607101</name>
</gene>
<accession>A0A8X6TUZ0</accession>
<keyword evidence="2" id="KW-1185">Reference proteome</keyword>
<sequence length="94" mass="10403">MASRGPDQEGESVEAVHCTLRTVDSRHNPNVVDGMSTLNLGYGNRVSPGKTPRKIQFFSQRVVLFETIHSVLSSPEISISCCDKHSKNDNLNNF</sequence>
<name>A0A8X6TUZ0_NEPPI</name>
<evidence type="ECO:0000313" key="2">
    <source>
        <dbReference type="Proteomes" id="UP000887013"/>
    </source>
</evidence>
<proteinExistence type="predicted"/>
<dbReference type="Proteomes" id="UP000887013">
    <property type="component" value="Unassembled WGS sequence"/>
</dbReference>
<protein>
    <submittedName>
        <fullName evidence="1">Uncharacterized protein</fullName>
    </submittedName>
</protein>
<dbReference type="AlphaFoldDB" id="A0A8X6TUZ0"/>
<organism evidence="1 2">
    <name type="scientific">Nephila pilipes</name>
    <name type="common">Giant wood spider</name>
    <name type="synonym">Nephila maculata</name>
    <dbReference type="NCBI Taxonomy" id="299642"/>
    <lineage>
        <taxon>Eukaryota</taxon>
        <taxon>Metazoa</taxon>
        <taxon>Ecdysozoa</taxon>
        <taxon>Arthropoda</taxon>
        <taxon>Chelicerata</taxon>
        <taxon>Arachnida</taxon>
        <taxon>Araneae</taxon>
        <taxon>Araneomorphae</taxon>
        <taxon>Entelegynae</taxon>
        <taxon>Araneoidea</taxon>
        <taxon>Nephilidae</taxon>
        <taxon>Nephila</taxon>
    </lineage>
</organism>
<reference evidence="1" key="1">
    <citation type="submission" date="2020-08" db="EMBL/GenBank/DDBJ databases">
        <title>Multicomponent nature underlies the extraordinary mechanical properties of spider dragline silk.</title>
        <authorList>
            <person name="Kono N."/>
            <person name="Nakamura H."/>
            <person name="Mori M."/>
            <person name="Yoshida Y."/>
            <person name="Ohtoshi R."/>
            <person name="Malay A.D."/>
            <person name="Moran D.A.P."/>
            <person name="Tomita M."/>
            <person name="Numata K."/>
            <person name="Arakawa K."/>
        </authorList>
    </citation>
    <scope>NUCLEOTIDE SEQUENCE</scope>
</reference>
<comment type="caution">
    <text evidence="1">The sequence shown here is derived from an EMBL/GenBank/DDBJ whole genome shotgun (WGS) entry which is preliminary data.</text>
</comment>
<evidence type="ECO:0000313" key="1">
    <source>
        <dbReference type="EMBL" id="GFT59325.1"/>
    </source>
</evidence>
<dbReference type="EMBL" id="BMAW01067347">
    <property type="protein sequence ID" value="GFT59325.1"/>
    <property type="molecule type" value="Genomic_DNA"/>
</dbReference>